<comment type="caution">
    <text evidence="1">The sequence shown here is derived from an EMBL/GenBank/DDBJ whole genome shotgun (WGS) entry which is preliminary data.</text>
</comment>
<reference evidence="1" key="2">
    <citation type="journal article" date="2022" name="New Phytol.">
        <title>Evolutionary transition to the ectomycorrhizal habit in the genomes of a hyperdiverse lineage of mushroom-forming fungi.</title>
        <authorList>
            <person name="Looney B."/>
            <person name="Miyauchi S."/>
            <person name="Morin E."/>
            <person name="Drula E."/>
            <person name="Courty P.E."/>
            <person name="Kohler A."/>
            <person name="Kuo A."/>
            <person name="LaButti K."/>
            <person name="Pangilinan J."/>
            <person name="Lipzen A."/>
            <person name="Riley R."/>
            <person name="Andreopoulos W."/>
            <person name="He G."/>
            <person name="Johnson J."/>
            <person name="Nolan M."/>
            <person name="Tritt A."/>
            <person name="Barry K.W."/>
            <person name="Grigoriev I.V."/>
            <person name="Nagy L.G."/>
            <person name="Hibbett D."/>
            <person name="Henrissat B."/>
            <person name="Matheny P.B."/>
            <person name="Labbe J."/>
            <person name="Martin F.M."/>
        </authorList>
    </citation>
    <scope>NUCLEOTIDE SEQUENCE</scope>
    <source>
        <strain evidence="1">FP105234-sp</strain>
    </source>
</reference>
<gene>
    <name evidence="1" type="ORF">FA95DRAFT_1495474</name>
</gene>
<keyword evidence="2" id="KW-1185">Reference proteome</keyword>
<name>A0ACB8RN57_9AGAM</name>
<proteinExistence type="predicted"/>
<protein>
    <submittedName>
        <fullName evidence="1">HK-domain-containing protein</fullName>
    </submittedName>
</protein>
<sequence>EMLEVLEGTGVKSVAIGGIKSTNVLRVLHGTQTPSGHALDGVAVVSDIVASTEPFGAAQRLSTTIRAWAALPRGRTSFSPSSAYTSGKVIEAAAALVATVRRTKPLAHQITNNVVKTQSANVTLALGASPIMAEGAVEQAELAHARGGLLVNFGTLGDLPGMLEAGAHANLRGKPVVFDPVGVGATAFRRKTAGELLDRWQPTVIKGNAAEIGALAQLDEVQAQGVDSVGGFKDAAGVVRALAQRERCIVALSGPVDYISDGATVLRLANGHALLADITGSGCILGTAVATFCGAASIAASPAPPHPEASGTLVQGDMLVAAAAGTLALTIAAELAVEQGAVRGPGTFLPALIDELAALTPEKVRERAKLEVVM</sequence>
<dbReference type="EMBL" id="MU275953">
    <property type="protein sequence ID" value="KAI0045355.1"/>
    <property type="molecule type" value="Genomic_DNA"/>
</dbReference>
<evidence type="ECO:0000313" key="2">
    <source>
        <dbReference type="Proteomes" id="UP000814033"/>
    </source>
</evidence>
<reference evidence="1" key="1">
    <citation type="submission" date="2021-02" db="EMBL/GenBank/DDBJ databases">
        <authorList>
            <consortium name="DOE Joint Genome Institute"/>
            <person name="Ahrendt S."/>
            <person name="Looney B.P."/>
            <person name="Miyauchi S."/>
            <person name="Morin E."/>
            <person name="Drula E."/>
            <person name="Courty P.E."/>
            <person name="Chicoki N."/>
            <person name="Fauchery L."/>
            <person name="Kohler A."/>
            <person name="Kuo A."/>
            <person name="Labutti K."/>
            <person name="Pangilinan J."/>
            <person name="Lipzen A."/>
            <person name="Riley R."/>
            <person name="Andreopoulos W."/>
            <person name="He G."/>
            <person name="Johnson J."/>
            <person name="Barry K.W."/>
            <person name="Grigoriev I.V."/>
            <person name="Nagy L."/>
            <person name="Hibbett D."/>
            <person name="Henrissat B."/>
            <person name="Matheny P.B."/>
            <person name="Labbe J."/>
            <person name="Martin F."/>
        </authorList>
    </citation>
    <scope>NUCLEOTIDE SEQUENCE</scope>
    <source>
        <strain evidence="1">FP105234-sp</strain>
    </source>
</reference>
<organism evidence="1 2">
    <name type="scientific">Auriscalpium vulgare</name>
    <dbReference type="NCBI Taxonomy" id="40419"/>
    <lineage>
        <taxon>Eukaryota</taxon>
        <taxon>Fungi</taxon>
        <taxon>Dikarya</taxon>
        <taxon>Basidiomycota</taxon>
        <taxon>Agaricomycotina</taxon>
        <taxon>Agaricomycetes</taxon>
        <taxon>Russulales</taxon>
        <taxon>Auriscalpiaceae</taxon>
        <taxon>Auriscalpium</taxon>
    </lineage>
</organism>
<dbReference type="Proteomes" id="UP000814033">
    <property type="component" value="Unassembled WGS sequence"/>
</dbReference>
<evidence type="ECO:0000313" key="1">
    <source>
        <dbReference type="EMBL" id="KAI0045355.1"/>
    </source>
</evidence>
<accession>A0ACB8RN57</accession>
<feature type="non-terminal residue" evidence="1">
    <location>
        <position position="1"/>
    </location>
</feature>